<sequence>MGFYNQKRCHIIGYTEGTGARKDLFGSLILAREDDEGYLRYCGKVGTGFNNAELKQVTKILREYEVEKELVEVPDPHQPVKAPLEVTVKFYETTSGGVFRFPAVLKDSRGINQIHFNGDTIPVKLRPRDLRSMLGRLK</sequence>
<dbReference type="GO" id="GO:0006281">
    <property type="term" value="P:DNA repair"/>
    <property type="evidence" value="ECO:0007669"/>
    <property type="project" value="InterPro"/>
</dbReference>
<organism evidence="2">
    <name type="scientific">viral metagenome</name>
    <dbReference type="NCBI Taxonomy" id="1070528"/>
    <lineage>
        <taxon>unclassified sequences</taxon>
        <taxon>metagenomes</taxon>
        <taxon>organismal metagenomes</taxon>
    </lineage>
</organism>
<protein>
    <submittedName>
        <fullName evidence="2">Putative DNA ligase domain protein</fullName>
    </submittedName>
</protein>
<name>A0A6M3LSK1_9ZZZZ</name>
<dbReference type="AlphaFoldDB" id="A0A6M3LSK1"/>
<dbReference type="SUPFAM" id="SSF50249">
    <property type="entry name" value="Nucleic acid-binding proteins"/>
    <property type="match status" value="1"/>
</dbReference>
<dbReference type="Pfam" id="PF04679">
    <property type="entry name" value="DNA_ligase_A_C"/>
    <property type="match status" value="1"/>
</dbReference>
<dbReference type="GO" id="GO:0003910">
    <property type="term" value="F:DNA ligase (ATP) activity"/>
    <property type="evidence" value="ECO:0007669"/>
    <property type="project" value="InterPro"/>
</dbReference>
<accession>A0A6M3LSK1</accession>
<proteinExistence type="predicted"/>
<dbReference type="InterPro" id="IPR012340">
    <property type="entry name" value="NA-bd_OB-fold"/>
</dbReference>
<evidence type="ECO:0000259" key="1">
    <source>
        <dbReference type="Pfam" id="PF04679"/>
    </source>
</evidence>
<keyword evidence="2" id="KW-0436">Ligase</keyword>
<gene>
    <name evidence="2" type="ORF">MM171A02116_0002</name>
</gene>
<reference evidence="2" key="1">
    <citation type="submission" date="2020-03" db="EMBL/GenBank/DDBJ databases">
        <title>The deep terrestrial virosphere.</title>
        <authorList>
            <person name="Holmfeldt K."/>
            <person name="Nilsson E."/>
            <person name="Simone D."/>
            <person name="Lopez-Fernandez M."/>
            <person name="Wu X."/>
            <person name="de Brujin I."/>
            <person name="Lundin D."/>
            <person name="Andersson A."/>
            <person name="Bertilsson S."/>
            <person name="Dopson M."/>
        </authorList>
    </citation>
    <scope>NUCLEOTIDE SEQUENCE</scope>
    <source>
        <strain evidence="2">MM171A02116</strain>
    </source>
</reference>
<dbReference type="Gene3D" id="2.40.50.140">
    <property type="entry name" value="Nucleic acid-binding proteins"/>
    <property type="match status" value="1"/>
</dbReference>
<dbReference type="EMBL" id="MT143562">
    <property type="protein sequence ID" value="QJA98210.1"/>
    <property type="molecule type" value="Genomic_DNA"/>
</dbReference>
<evidence type="ECO:0000313" key="2">
    <source>
        <dbReference type="EMBL" id="QJA98210.1"/>
    </source>
</evidence>
<feature type="domain" description="DNA ligase ATP-dependent C-terminal" evidence="1">
    <location>
        <begin position="22"/>
        <end position="105"/>
    </location>
</feature>
<dbReference type="GO" id="GO:0006310">
    <property type="term" value="P:DNA recombination"/>
    <property type="evidence" value="ECO:0007669"/>
    <property type="project" value="InterPro"/>
</dbReference>
<dbReference type="InterPro" id="IPR012309">
    <property type="entry name" value="DNA_ligase_ATP-dep_C"/>
</dbReference>